<organism evidence="1 2">
    <name type="scientific">Naganishia friedmannii</name>
    <dbReference type="NCBI Taxonomy" id="89922"/>
    <lineage>
        <taxon>Eukaryota</taxon>
        <taxon>Fungi</taxon>
        <taxon>Dikarya</taxon>
        <taxon>Basidiomycota</taxon>
        <taxon>Agaricomycotina</taxon>
        <taxon>Tremellomycetes</taxon>
        <taxon>Filobasidiales</taxon>
        <taxon>Filobasidiaceae</taxon>
        <taxon>Naganishia</taxon>
    </lineage>
</organism>
<keyword evidence="2" id="KW-1185">Reference proteome</keyword>
<gene>
    <name evidence="1" type="ORF">QFC21_004686</name>
</gene>
<name>A0ACC2VFE4_9TREE</name>
<dbReference type="Proteomes" id="UP001227268">
    <property type="component" value="Unassembled WGS sequence"/>
</dbReference>
<comment type="caution">
    <text evidence="1">The sequence shown here is derived from an EMBL/GenBank/DDBJ whole genome shotgun (WGS) entry which is preliminary data.</text>
</comment>
<accession>A0ACC2VFE4</accession>
<protein>
    <submittedName>
        <fullName evidence="1">Uncharacterized protein</fullName>
    </submittedName>
</protein>
<reference evidence="1" key="1">
    <citation type="submission" date="2023-04" db="EMBL/GenBank/DDBJ databases">
        <title>Draft Genome sequencing of Naganishia species isolated from polar environments using Oxford Nanopore Technology.</title>
        <authorList>
            <person name="Leo P."/>
            <person name="Venkateswaran K."/>
        </authorList>
    </citation>
    <scope>NUCLEOTIDE SEQUENCE</scope>
    <source>
        <strain evidence="1">MNA-CCFEE 5423</strain>
    </source>
</reference>
<proteinExistence type="predicted"/>
<dbReference type="EMBL" id="JASBWT010000016">
    <property type="protein sequence ID" value="KAJ9097650.1"/>
    <property type="molecule type" value="Genomic_DNA"/>
</dbReference>
<evidence type="ECO:0000313" key="2">
    <source>
        <dbReference type="Proteomes" id="UP001227268"/>
    </source>
</evidence>
<evidence type="ECO:0000313" key="1">
    <source>
        <dbReference type="EMBL" id="KAJ9097650.1"/>
    </source>
</evidence>
<sequence>MSGYPEQMMTFLKAGKFAVVGASTDRSKWGNKVLRWYQDRSLTVVPVNPTAKEVEGLKAVRDATDVSDLSMTSLSVIVNPALGLTMIKNLFSKDASAWPHAVWFQPGADDGNIAKFVREKGIQDRVVLGGPCILVSGDGIRQELGMGGKGKL</sequence>